<evidence type="ECO:0000256" key="1">
    <source>
        <dbReference type="SAM" id="MobiDB-lite"/>
    </source>
</evidence>
<name>A0A4C2EV29_9EURY</name>
<dbReference type="OrthoDB" id="195563at2157"/>
<keyword evidence="3" id="KW-1185">Reference proteome</keyword>
<dbReference type="SUPFAM" id="SSF46785">
    <property type="entry name" value="Winged helix' DNA-binding domain"/>
    <property type="match status" value="1"/>
</dbReference>
<dbReference type="RefSeq" id="WP_137685446.1">
    <property type="nucleotide sequence ID" value="NZ_BIXZ01000015.1"/>
</dbReference>
<dbReference type="InterPro" id="IPR036390">
    <property type="entry name" value="WH_DNA-bd_sf"/>
</dbReference>
<gene>
    <name evidence="2" type="ORF">Harman_39940</name>
</gene>
<accession>A0A4C2EV29</accession>
<feature type="region of interest" description="Disordered" evidence="1">
    <location>
        <begin position="100"/>
        <end position="125"/>
    </location>
</feature>
<evidence type="ECO:0000313" key="2">
    <source>
        <dbReference type="EMBL" id="GCF16059.1"/>
    </source>
</evidence>
<dbReference type="AlphaFoldDB" id="A0A4C2EV29"/>
<organism evidence="2 3">
    <name type="scientific">Haloarcula mannanilytica</name>
    <dbReference type="NCBI Taxonomy" id="2509225"/>
    <lineage>
        <taxon>Archaea</taxon>
        <taxon>Methanobacteriati</taxon>
        <taxon>Methanobacteriota</taxon>
        <taxon>Stenosarchaea group</taxon>
        <taxon>Halobacteria</taxon>
        <taxon>Halobacteriales</taxon>
        <taxon>Haloarculaceae</taxon>
        <taxon>Haloarcula</taxon>
    </lineage>
</organism>
<feature type="compositionally biased region" description="Acidic residues" evidence="1">
    <location>
        <begin position="102"/>
        <end position="125"/>
    </location>
</feature>
<dbReference type="InterPro" id="IPR036388">
    <property type="entry name" value="WH-like_DNA-bd_sf"/>
</dbReference>
<protein>
    <submittedName>
        <fullName evidence="2">Uncharacterized protein</fullName>
    </submittedName>
</protein>
<dbReference type="Proteomes" id="UP000304382">
    <property type="component" value="Unassembled WGS sequence"/>
</dbReference>
<proteinExistence type="predicted"/>
<dbReference type="Gene3D" id="1.10.10.10">
    <property type="entry name" value="Winged helix-like DNA-binding domain superfamily/Winged helix DNA-binding domain"/>
    <property type="match status" value="1"/>
</dbReference>
<evidence type="ECO:0000313" key="3">
    <source>
        <dbReference type="Proteomes" id="UP000304382"/>
    </source>
</evidence>
<dbReference type="GO" id="GO:0003700">
    <property type="term" value="F:DNA-binding transcription factor activity"/>
    <property type="evidence" value="ECO:0007669"/>
    <property type="project" value="InterPro"/>
</dbReference>
<comment type="caution">
    <text evidence="2">The sequence shown here is derived from an EMBL/GenBank/DDBJ whole genome shotgun (WGS) entry which is preliminary data.</text>
</comment>
<dbReference type="EMBL" id="BIXZ01000015">
    <property type="protein sequence ID" value="GCF16059.1"/>
    <property type="molecule type" value="Genomic_DNA"/>
</dbReference>
<reference evidence="2 3" key="1">
    <citation type="submission" date="2019-02" db="EMBL/GenBank/DDBJ databases">
        <title>Haloarcula mannanilyticum sp. nov., a mannan degrading haloarchaeon isolated from commercial salt.</title>
        <authorList>
            <person name="Enomoto S."/>
            <person name="Shimane Y."/>
            <person name="Kamekura M."/>
            <person name="Ito T."/>
            <person name="Moriya O."/>
            <person name="Ihara K."/>
            <person name="Takahashi-Ando N."/>
            <person name="Fukushima Y."/>
            <person name="Yoshida Y."/>
            <person name="Usama R."/>
            <person name="Takai K."/>
            <person name="Minegishi H."/>
        </authorList>
    </citation>
    <scope>NUCLEOTIDE SEQUENCE [LARGE SCALE GENOMIC DNA]</scope>
    <source>
        <strain evidence="2 3">MD130-1</strain>
    </source>
</reference>
<sequence>MPVSIDDHDPDVDLRPGTTKSDIVAFLYRHDEYGYSPQDLRNELDIPHGTAKVTLKRLYDSGYIDKTPDGYYHARRDREDLYRYTAALDGLDRMFATHEEPDSTAELEDNDADAESATLTDDDIDEAVDLLDDADGDNP</sequence>